<comment type="similarity">
    <text evidence="1">Belongs to the CFAP298 family.</text>
</comment>
<gene>
    <name evidence="2" type="ORF">OLC1_LOCUS3436</name>
</gene>
<dbReference type="InterPro" id="IPR021298">
    <property type="entry name" value="CFAP298"/>
</dbReference>
<accession>A0AAV1C7C8</accession>
<keyword evidence="3" id="KW-1185">Reference proteome</keyword>
<organism evidence="2 3">
    <name type="scientific">Oldenlandia corymbosa var. corymbosa</name>
    <dbReference type="NCBI Taxonomy" id="529605"/>
    <lineage>
        <taxon>Eukaryota</taxon>
        <taxon>Viridiplantae</taxon>
        <taxon>Streptophyta</taxon>
        <taxon>Embryophyta</taxon>
        <taxon>Tracheophyta</taxon>
        <taxon>Spermatophyta</taxon>
        <taxon>Magnoliopsida</taxon>
        <taxon>eudicotyledons</taxon>
        <taxon>Gunneridae</taxon>
        <taxon>Pentapetalae</taxon>
        <taxon>asterids</taxon>
        <taxon>lamiids</taxon>
        <taxon>Gentianales</taxon>
        <taxon>Rubiaceae</taxon>
        <taxon>Rubioideae</taxon>
        <taxon>Spermacoceae</taxon>
        <taxon>Hedyotis-Oldenlandia complex</taxon>
        <taxon>Oldenlandia</taxon>
    </lineage>
</organism>
<protein>
    <submittedName>
        <fullName evidence="2">OLC1v1026585C1</fullName>
    </submittedName>
</protein>
<evidence type="ECO:0000256" key="1">
    <source>
        <dbReference type="ARBA" id="ARBA00009619"/>
    </source>
</evidence>
<dbReference type="EMBL" id="OX459118">
    <property type="protein sequence ID" value="CAI9091529.1"/>
    <property type="molecule type" value="Genomic_DNA"/>
</dbReference>
<evidence type="ECO:0000313" key="3">
    <source>
        <dbReference type="Proteomes" id="UP001161247"/>
    </source>
</evidence>
<dbReference type="Pfam" id="PF11069">
    <property type="entry name" value="CFAP298"/>
    <property type="match status" value="1"/>
</dbReference>
<dbReference type="PANTHER" id="PTHR13238">
    <property type="entry name" value="PROTEIN C21ORF59"/>
    <property type="match status" value="1"/>
</dbReference>
<dbReference type="PANTHER" id="PTHR13238:SF0">
    <property type="entry name" value="CILIA- AND FLAGELLA-ASSOCIATED PROTEIN 298"/>
    <property type="match status" value="1"/>
</dbReference>
<name>A0AAV1C7C8_OLDCO</name>
<sequence>MVRIQVKHACRSRSRSQHKNDGKNCELEFLYDCESCGTSIEDMTEEITEIANLQFQIHHLTTQFLPRLSLLLHTNPQVISLHRALSEATSYASKDQVMHGKPLLSVALRQHMRSIESEFAVNYQLLDFPDAKLERALLDVELLQEDSVQLLWAGKELMKGKTLADYIGKNEKTKIILRLLSRDSHSTCKPIITSLTARVPKFDGFLQF</sequence>
<evidence type="ECO:0000313" key="2">
    <source>
        <dbReference type="EMBL" id="CAI9091529.1"/>
    </source>
</evidence>
<dbReference type="Proteomes" id="UP001161247">
    <property type="component" value="Chromosome 1"/>
</dbReference>
<proteinExistence type="inferred from homology"/>
<dbReference type="AlphaFoldDB" id="A0AAV1C7C8"/>
<reference evidence="2" key="1">
    <citation type="submission" date="2023-03" db="EMBL/GenBank/DDBJ databases">
        <authorList>
            <person name="Julca I."/>
        </authorList>
    </citation>
    <scope>NUCLEOTIDE SEQUENCE</scope>
</reference>